<dbReference type="Proteomes" id="UP000175707">
    <property type="component" value="Unassembled WGS sequence"/>
</dbReference>
<gene>
    <name evidence="1" type="ORF">BAE30_00780</name>
</gene>
<proteinExistence type="predicted"/>
<dbReference type="AlphaFoldDB" id="A0A1E7Z364"/>
<organism evidence="1 2">
    <name type="scientific">Acidithiobacillus caldus</name>
    <dbReference type="NCBI Taxonomy" id="33059"/>
    <lineage>
        <taxon>Bacteria</taxon>
        <taxon>Pseudomonadati</taxon>
        <taxon>Pseudomonadota</taxon>
        <taxon>Acidithiobacillia</taxon>
        <taxon>Acidithiobacillales</taxon>
        <taxon>Acidithiobacillaceae</taxon>
        <taxon>Acidithiobacillus</taxon>
    </lineage>
</organism>
<sequence length="85" mass="9290">MSEKTGAGEPVATIRSRSGRVWNVLSWSGEVMVVAGEYDQFESRIRNAIAFGTVLVESTDPAFRRKWESIAAKVTQEAAITPDAC</sequence>
<dbReference type="EMBL" id="LZYH01000089">
    <property type="protein sequence ID" value="OFC63209.1"/>
    <property type="molecule type" value="Genomic_DNA"/>
</dbReference>
<reference evidence="1 2" key="1">
    <citation type="submission" date="2016-06" db="EMBL/GenBank/DDBJ databases">
        <title>Gene turnover analysis identifies the evolutionary adaptation of the extremophile Acidithiobacillus caldus.</title>
        <authorList>
            <person name="Zhang X."/>
        </authorList>
    </citation>
    <scope>NUCLEOTIDE SEQUENCE [LARGE SCALE GENOMIC DNA]</scope>
    <source>
        <strain evidence="1 2">S1</strain>
    </source>
</reference>
<accession>A0A1E7Z364</accession>
<evidence type="ECO:0000313" key="1">
    <source>
        <dbReference type="EMBL" id="OFC63209.1"/>
    </source>
</evidence>
<evidence type="ECO:0000313" key="2">
    <source>
        <dbReference type="Proteomes" id="UP000175707"/>
    </source>
</evidence>
<protein>
    <submittedName>
        <fullName evidence="1">Uncharacterized protein</fullName>
    </submittedName>
</protein>
<comment type="caution">
    <text evidence="1">The sequence shown here is derived from an EMBL/GenBank/DDBJ whole genome shotgun (WGS) entry which is preliminary data.</text>
</comment>
<name>A0A1E7Z364_9PROT</name>